<dbReference type="GO" id="GO:0005789">
    <property type="term" value="C:endoplasmic reticulum membrane"/>
    <property type="evidence" value="ECO:0007669"/>
    <property type="project" value="EnsemblFungi"/>
</dbReference>
<evidence type="ECO:0000256" key="1">
    <source>
        <dbReference type="SAM" id="Phobius"/>
    </source>
</evidence>
<dbReference type="RefSeq" id="XP_003682801.1">
    <property type="nucleotide sequence ID" value="XM_003682753.1"/>
</dbReference>
<dbReference type="GO" id="GO:0000921">
    <property type="term" value="P:septin ring assembly"/>
    <property type="evidence" value="ECO:0007669"/>
    <property type="project" value="EnsemblFungi"/>
</dbReference>
<gene>
    <name evidence="2" type="primary">TDEL0G02230</name>
    <name evidence="2" type="ORF">TDEL_0G02230</name>
</gene>
<sequence length="488" mass="55522">MTTISKSFLQGTRMALAGFYLLSTLVTIPISFKVGGLYCGLSFTVTLFNLYLITTTLSMVAQSYGNKCYIVGTTFIYYLQHFMIASLLYLFLSGFSNEELTKVLEDGSQPEQSLVNVLRNNVFSNHSSWMLYYYYYRYVVQPWQSVLTHSTAFFALSEGFFTVLGIQAIGETNRWLLDEMNSNTWIIASLLTSGGVITASLYYLYRIYVTPIWNLSVQTASLLGFTLSIVCGIGLFGIVSKNGSVIESSLFFAYIVRCIYEISPKLATTATDEILEVIKVAWQKHQKNLSTTNNLLSYYQDVVLKNAEMVWESIVLRTKNSDATTFTAIQPLNKLWHAFTPIWKFFKGFVLSVPSSIGGVFQVTLKLASESVSPAIVLNLCFRVLVFYSATRIIPALQRKNTRELRKSRRIMNVLYWYSPCILIAMYTHLILQYSGELNSDLCLWGCSEKWFGSGQPKIEINTWVFWNWCNIFWTVLIYGSELIGGKR</sequence>
<dbReference type="FunCoup" id="G8ZYW5">
    <property type="interactions" value="93"/>
</dbReference>
<feature type="transmembrane region" description="Helical" evidence="1">
    <location>
        <begin position="217"/>
        <end position="239"/>
    </location>
</feature>
<keyword evidence="1" id="KW-0472">Membrane</keyword>
<dbReference type="KEGG" id="tdl:TDEL_0G02230"/>
<evidence type="ECO:0000313" key="2">
    <source>
        <dbReference type="EMBL" id="CCE93590.1"/>
    </source>
</evidence>
<dbReference type="InterPro" id="IPR013635">
    <property type="entry name" value="Ice2"/>
</dbReference>
<dbReference type="GO" id="GO:0006882">
    <property type="term" value="P:intracellular zinc ion homeostasis"/>
    <property type="evidence" value="ECO:0007669"/>
    <property type="project" value="EnsemblFungi"/>
</dbReference>
<feature type="transmembrane region" description="Helical" evidence="1">
    <location>
        <begin position="466"/>
        <end position="485"/>
    </location>
</feature>
<protein>
    <recommendedName>
        <fullName evidence="4">Protein ICE2</fullName>
    </recommendedName>
</protein>
<reference evidence="2 3" key="1">
    <citation type="journal article" date="2011" name="Proc. Natl. Acad. Sci. U.S.A.">
        <title>Evolutionary erosion of yeast sex chromosomes by mating-type switching accidents.</title>
        <authorList>
            <person name="Gordon J.L."/>
            <person name="Armisen D."/>
            <person name="Proux-Wera E."/>
            <person name="Oheigeartaigh S.S."/>
            <person name="Byrne K.P."/>
            <person name="Wolfe K.H."/>
        </authorList>
    </citation>
    <scope>NUCLEOTIDE SEQUENCE [LARGE SCALE GENOMIC DNA]</scope>
    <source>
        <strain evidence="3">ATCC 10662 / CBS 1146 / NBRC 0425 / NCYC 2629 / NRRL Y-866</strain>
    </source>
</reference>
<organism evidence="2 3">
    <name type="scientific">Torulaspora delbrueckii</name>
    <name type="common">Yeast</name>
    <name type="synonym">Candida colliculosa</name>
    <dbReference type="NCBI Taxonomy" id="4950"/>
    <lineage>
        <taxon>Eukaryota</taxon>
        <taxon>Fungi</taxon>
        <taxon>Dikarya</taxon>
        <taxon>Ascomycota</taxon>
        <taxon>Saccharomycotina</taxon>
        <taxon>Saccharomycetes</taxon>
        <taxon>Saccharomycetales</taxon>
        <taxon>Saccharomycetaceae</taxon>
        <taxon>Torulaspora</taxon>
    </lineage>
</organism>
<dbReference type="GO" id="GO:0097038">
    <property type="term" value="C:perinuclear endoplasmic reticulum"/>
    <property type="evidence" value="ECO:0007669"/>
    <property type="project" value="EnsemblFungi"/>
</dbReference>
<dbReference type="PANTHER" id="PTHR31726:SF2">
    <property type="entry name" value="PROTEIN ICE2"/>
    <property type="match status" value="1"/>
</dbReference>
<dbReference type="PANTHER" id="PTHR31726">
    <property type="entry name" value="PROTEIN ICE2"/>
    <property type="match status" value="1"/>
</dbReference>
<feature type="transmembrane region" description="Helical" evidence="1">
    <location>
        <begin position="411"/>
        <end position="432"/>
    </location>
</feature>
<dbReference type="GO" id="GO:0031204">
    <property type="term" value="P:post-translational protein targeting to membrane, translocation"/>
    <property type="evidence" value="ECO:0007669"/>
    <property type="project" value="EnsemblFungi"/>
</dbReference>
<dbReference type="HOGENOM" id="CLU_027878_2_0_1"/>
<feature type="transmembrane region" description="Helical" evidence="1">
    <location>
        <begin position="12"/>
        <end position="32"/>
    </location>
</feature>
<dbReference type="GO" id="GO:0048309">
    <property type="term" value="P:endoplasmic reticulum inheritance"/>
    <property type="evidence" value="ECO:0007669"/>
    <property type="project" value="EnsemblFungi"/>
</dbReference>
<dbReference type="eggNOG" id="ENOG502QRTT">
    <property type="taxonomic scope" value="Eukaryota"/>
</dbReference>
<feature type="transmembrane region" description="Helical" evidence="1">
    <location>
        <begin position="345"/>
        <end position="365"/>
    </location>
</feature>
<name>G8ZYW5_TORDE</name>
<proteinExistence type="predicted"/>
<dbReference type="GO" id="GO:0036228">
    <property type="term" value="P:protein localization to nuclear inner membrane"/>
    <property type="evidence" value="ECO:0007669"/>
    <property type="project" value="EnsemblFungi"/>
</dbReference>
<feature type="transmembrane region" description="Helical" evidence="1">
    <location>
        <begin position="38"/>
        <end position="61"/>
    </location>
</feature>
<feature type="transmembrane region" description="Helical" evidence="1">
    <location>
        <begin position="371"/>
        <end position="390"/>
    </location>
</feature>
<accession>G8ZYW5</accession>
<dbReference type="AlphaFoldDB" id="G8ZYW5"/>
<dbReference type="GeneID" id="11504727"/>
<dbReference type="GO" id="GO:0004865">
    <property type="term" value="F:protein serine/threonine phosphatase inhibitor activity"/>
    <property type="evidence" value="ECO:0007669"/>
    <property type="project" value="EnsemblFungi"/>
</dbReference>
<dbReference type="Proteomes" id="UP000005627">
    <property type="component" value="Chromosome 7"/>
</dbReference>
<keyword evidence="1" id="KW-0812">Transmembrane</keyword>
<feature type="transmembrane region" description="Helical" evidence="1">
    <location>
        <begin position="68"/>
        <end position="92"/>
    </location>
</feature>
<dbReference type="GO" id="GO:0032541">
    <property type="term" value="C:cortical endoplasmic reticulum"/>
    <property type="evidence" value="ECO:0007669"/>
    <property type="project" value="EnsemblFungi"/>
</dbReference>
<keyword evidence="3" id="KW-1185">Reference proteome</keyword>
<dbReference type="OrthoDB" id="5577218at2759"/>
<evidence type="ECO:0000313" key="3">
    <source>
        <dbReference type="Proteomes" id="UP000005627"/>
    </source>
</evidence>
<dbReference type="STRING" id="1076872.G8ZYW5"/>
<dbReference type="GO" id="GO:0160031">
    <property type="term" value="P:endoplasmic reticulum membrane biogenesis"/>
    <property type="evidence" value="ECO:0007669"/>
    <property type="project" value="EnsemblFungi"/>
</dbReference>
<dbReference type="Pfam" id="PF08426">
    <property type="entry name" value="ICE2"/>
    <property type="match status" value="1"/>
</dbReference>
<feature type="transmembrane region" description="Helical" evidence="1">
    <location>
        <begin position="182"/>
        <end position="205"/>
    </location>
</feature>
<evidence type="ECO:0008006" key="4">
    <source>
        <dbReference type="Google" id="ProtNLM"/>
    </source>
</evidence>
<dbReference type="InParanoid" id="G8ZYW5"/>
<keyword evidence="1" id="KW-1133">Transmembrane helix</keyword>
<dbReference type="EMBL" id="HE616748">
    <property type="protein sequence ID" value="CCE93590.1"/>
    <property type="molecule type" value="Genomic_DNA"/>
</dbReference>